<dbReference type="AlphaFoldDB" id="A0A9C7R0Z7"/>
<dbReference type="RefSeq" id="WP_261453629.1">
    <property type="nucleotide sequence ID" value="NZ_CAMIRE010000003.1"/>
</dbReference>
<dbReference type="Pfam" id="PF07566">
    <property type="entry name" value="DUF1543"/>
    <property type="match status" value="2"/>
</dbReference>
<sequence>MPGLLMFYVGGTAPGANIELHDVQFVAAEQPEEAFPLLREKWFGDKSKVHIDGYARIEWADGYDVMLCAAPFHGPEKLFFVNVGGYRSDELAELHQFGLFVAHSADEAKEKAKQVLLTGSFQQHKDDLAEVDDCLLLHSLQGYHIHLKANALGEPARPLWQGYLPIGE</sequence>
<dbReference type="EMBL" id="DPSM01000027">
    <property type="protein sequence ID" value="HCK01984.1"/>
    <property type="molecule type" value="Genomic_DNA"/>
</dbReference>
<proteinExistence type="predicted"/>
<organism evidence="2 3">
    <name type="scientific">Serratia grimesii</name>
    <dbReference type="NCBI Taxonomy" id="82995"/>
    <lineage>
        <taxon>Bacteria</taxon>
        <taxon>Pseudomonadati</taxon>
        <taxon>Pseudomonadota</taxon>
        <taxon>Gammaproteobacteria</taxon>
        <taxon>Enterobacterales</taxon>
        <taxon>Yersiniaceae</taxon>
        <taxon>Serratia</taxon>
    </lineage>
</organism>
<feature type="domain" description="DUF1543" evidence="1">
    <location>
        <begin position="16"/>
        <end position="67"/>
    </location>
</feature>
<dbReference type="Gene3D" id="3.10.20.10">
    <property type="match status" value="2"/>
</dbReference>
<feature type="domain" description="DUF1543" evidence="1">
    <location>
        <begin position="91"/>
        <end position="147"/>
    </location>
</feature>
<evidence type="ECO:0000313" key="2">
    <source>
        <dbReference type="EMBL" id="HCK01984.1"/>
    </source>
</evidence>
<dbReference type="Proteomes" id="UP000262210">
    <property type="component" value="Unassembled WGS sequence"/>
</dbReference>
<accession>A0A9C7R0Z7</accession>
<dbReference type="InterPro" id="IPR011440">
    <property type="entry name" value="DUF1543"/>
</dbReference>
<evidence type="ECO:0000313" key="3">
    <source>
        <dbReference type="Proteomes" id="UP000262210"/>
    </source>
</evidence>
<reference evidence="2 3" key="1">
    <citation type="journal article" date="2018" name="Nat. Biotechnol.">
        <title>A standardized bacterial taxonomy based on genome phylogeny substantially revises the tree of life.</title>
        <authorList>
            <person name="Parks D.H."/>
            <person name="Chuvochina M."/>
            <person name="Waite D.W."/>
            <person name="Rinke C."/>
            <person name="Skarshewski A."/>
            <person name="Chaumeil P.A."/>
            <person name="Hugenholtz P."/>
        </authorList>
    </citation>
    <scope>NUCLEOTIDE SEQUENCE [LARGE SCALE GENOMIC DNA]</scope>
    <source>
        <strain evidence="2">UBA11264</strain>
    </source>
</reference>
<evidence type="ECO:0000259" key="1">
    <source>
        <dbReference type="Pfam" id="PF07566"/>
    </source>
</evidence>
<protein>
    <submittedName>
        <fullName evidence="2">DUF1543 domain-containing protein</fullName>
    </submittedName>
</protein>
<name>A0A9C7R0Z7_9GAMM</name>
<gene>
    <name evidence="2" type="ORF">DHV72_18470</name>
</gene>
<comment type="caution">
    <text evidence="2">The sequence shown here is derived from an EMBL/GenBank/DDBJ whole genome shotgun (WGS) entry which is preliminary data.</text>
</comment>